<reference evidence="3 4" key="1">
    <citation type="submission" date="2019-06" db="EMBL/GenBank/DDBJ databases">
        <title>Draft genomes of female and male turbot (Scophthalmus maximus).</title>
        <authorList>
            <person name="Xu H."/>
            <person name="Xu X.-W."/>
            <person name="Shao C."/>
            <person name="Chen S."/>
        </authorList>
    </citation>
    <scope>NUCLEOTIDE SEQUENCE [LARGE SCALE GENOMIC DNA]</scope>
    <source>
        <strain evidence="3">Ysfricsl-2016a</strain>
        <tissue evidence="3">Blood</tissue>
    </source>
</reference>
<feature type="compositionally biased region" description="Basic and acidic residues" evidence="1">
    <location>
        <begin position="156"/>
        <end position="169"/>
    </location>
</feature>
<gene>
    <name evidence="3" type="ORF">F2P81_002554</name>
</gene>
<proteinExistence type="predicted"/>
<dbReference type="InterPro" id="IPR013783">
    <property type="entry name" value="Ig-like_fold"/>
</dbReference>
<keyword evidence="2" id="KW-0732">Signal</keyword>
<dbReference type="EMBL" id="VEVO01000002">
    <property type="protein sequence ID" value="KAF0046025.1"/>
    <property type="molecule type" value="Genomic_DNA"/>
</dbReference>
<evidence type="ECO:0000256" key="2">
    <source>
        <dbReference type="SAM" id="SignalP"/>
    </source>
</evidence>
<feature type="region of interest" description="Disordered" evidence="1">
    <location>
        <begin position="142"/>
        <end position="191"/>
    </location>
</feature>
<evidence type="ECO:0008006" key="5">
    <source>
        <dbReference type="Google" id="ProtNLM"/>
    </source>
</evidence>
<evidence type="ECO:0000313" key="4">
    <source>
        <dbReference type="Proteomes" id="UP000438429"/>
    </source>
</evidence>
<sequence length="191" mass="20446">MLALIWASLFLSVRGNNTVNDTVFLRILNSSACEVQMKVVTCVCLTEGFPLPTVTWKLLKNVVVHSVVAAPAAVSSNYAVNSTIVLTIDNGEAVGYDDRTRYQDAAEGGAEAAGMSAPDGYQAPKEVEYSNIVFSALGRSVAESNDAQEATETEYAEIKNEAAQERPDDGGALEEGEEEEAMEEGDERETG</sequence>
<comment type="caution">
    <text evidence="3">The sequence shown here is derived from an EMBL/GenBank/DDBJ whole genome shotgun (WGS) entry which is preliminary data.</text>
</comment>
<dbReference type="Gene3D" id="2.60.40.10">
    <property type="entry name" value="Immunoglobulins"/>
    <property type="match status" value="1"/>
</dbReference>
<name>A0A6A4TL99_SCOMX</name>
<feature type="compositionally biased region" description="Acidic residues" evidence="1">
    <location>
        <begin position="171"/>
        <end position="191"/>
    </location>
</feature>
<organism evidence="3 4">
    <name type="scientific">Scophthalmus maximus</name>
    <name type="common">Turbot</name>
    <name type="synonym">Psetta maxima</name>
    <dbReference type="NCBI Taxonomy" id="52904"/>
    <lineage>
        <taxon>Eukaryota</taxon>
        <taxon>Metazoa</taxon>
        <taxon>Chordata</taxon>
        <taxon>Craniata</taxon>
        <taxon>Vertebrata</taxon>
        <taxon>Euteleostomi</taxon>
        <taxon>Actinopterygii</taxon>
        <taxon>Neopterygii</taxon>
        <taxon>Teleostei</taxon>
        <taxon>Neoteleostei</taxon>
        <taxon>Acanthomorphata</taxon>
        <taxon>Carangaria</taxon>
        <taxon>Pleuronectiformes</taxon>
        <taxon>Pleuronectoidei</taxon>
        <taxon>Scophthalmidae</taxon>
        <taxon>Scophthalmus</taxon>
    </lineage>
</organism>
<dbReference type="Proteomes" id="UP000438429">
    <property type="component" value="Unassembled WGS sequence"/>
</dbReference>
<accession>A0A6A4TL99</accession>
<evidence type="ECO:0000256" key="1">
    <source>
        <dbReference type="SAM" id="MobiDB-lite"/>
    </source>
</evidence>
<evidence type="ECO:0000313" key="3">
    <source>
        <dbReference type="EMBL" id="KAF0046025.1"/>
    </source>
</evidence>
<feature type="signal peptide" evidence="2">
    <location>
        <begin position="1"/>
        <end position="15"/>
    </location>
</feature>
<feature type="chain" id="PRO_5025657607" description="Ig-like domain-containing protein" evidence="2">
    <location>
        <begin position="16"/>
        <end position="191"/>
    </location>
</feature>
<protein>
    <recommendedName>
        <fullName evidence="5">Ig-like domain-containing protein</fullName>
    </recommendedName>
</protein>
<dbReference type="AlphaFoldDB" id="A0A6A4TL99"/>